<gene>
    <name evidence="1" type="ORF">MCHLO_01444</name>
</gene>
<proteinExistence type="predicted"/>
<evidence type="ECO:0000313" key="1">
    <source>
        <dbReference type="EMBL" id="GAT43776.1"/>
    </source>
</evidence>
<dbReference type="Proteomes" id="UP000815677">
    <property type="component" value="Unassembled WGS sequence"/>
</dbReference>
<keyword evidence="2" id="KW-1185">Reference proteome</keyword>
<organism evidence="1 2">
    <name type="scientific">Mycena chlorophos</name>
    <name type="common">Agaric fungus</name>
    <name type="synonym">Agaricus chlorophos</name>
    <dbReference type="NCBI Taxonomy" id="658473"/>
    <lineage>
        <taxon>Eukaryota</taxon>
        <taxon>Fungi</taxon>
        <taxon>Dikarya</taxon>
        <taxon>Basidiomycota</taxon>
        <taxon>Agaricomycotina</taxon>
        <taxon>Agaricomycetes</taxon>
        <taxon>Agaricomycetidae</taxon>
        <taxon>Agaricales</taxon>
        <taxon>Marasmiineae</taxon>
        <taxon>Mycenaceae</taxon>
        <taxon>Mycena</taxon>
    </lineage>
</organism>
<protein>
    <submittedName>
        <fullName evidence="1">Uncharacterized protein</fullName>
    </submittedName>
</protein>
<feature type="non-terminal residue" evidence="1">
    <location>
        <position position="488"/>
    </location>
</feature>
<sequence length="488" mass="54750">MLHTHAAQPASCFPSLVRDILLRQHMDALVSTSRSVVFTESSYREMSTCYRHLGVLSEIPLEILDLFPNSRYDPKLDVLSVDPTEERSAPILRRWTYQGIIPDAHFVLFFHLPAVVAFDCDSSHIPTIFDHFPLEQMATSSWSSPAIEYDLDISSLPMLFPAQSPSPPAHPPHDSARACHDDPVDVTKSLTRELLQGLGDGNIAVLELAVPYLKGTRTTGLAKLLRNYYTMLSILPRVEDGSRVDFGHTLGLSDGSTITVASILDHFGWRVNTFKNKTLIYQRFKLLSERIWSTNIPSSPEDALFTAFETHAAIRFLWRTTSVMDIHSYTPPQAHSRDIIECKAALLKESDMSKALMQSIEDNTSCKDPASPSPPPMLWPPTILHPAVRIMSRLHPPANVHHAHTRRPPVHPPACQTPNNYIHPHITRTLPPPLPRITRALILALLQITPILTTRNSRPRPKLHQLALCIHKCLDAPRAVMATPINFH</sequence>
<evidence type="ECO:0000313" key="2">
    <source>
        <dbReference type="Proteomes" id="UP000815677"/>
    </source>
</evidence>
<accession>A0ABQ0KXV2</accession>
<reference evidence="1" key="1">
    <citation type="submission" date="2014-09" db="EMBL/GenBank/DDBJ databases">
        <title>Genome sequence of the luminous mushroom Mycena chlorophos for searching fungal bioluminescence genes.</title>
        <authorList>
            <person name="Tanaka Y."/>
            <person name="Kasuga D."/>
            <person name="Oba Y."/>
            <person name="Hase S."/>
            <person name="Sato K."/>
            <person name="Oba Y."/>
            <person name="Sakakibara Y."/>
        </authorList>
    </citation>
    <scope>NUCLEOTIDE SEQUENCE</scope>
</reference>
<name>A0ABQ0KXV2_MYCCL</name>
<dbReference type="EMBL" id="DF839277">
    <property type="protein sequence ID" value="GAT43776.1"/>
    <property type="molecule type" value="Genomic_DNA"/>
</dbReference>